<dbReference type="Pfam" id="PF20684">
    <property type="entry name" value="Fung_rhodopsin"/>
    <property type="match status" value="2"/>
</dbReference>
<reference evidence="9" key="2">
    <citation type="submission" date="2025-08" db="UniProtKB">
        <authorList>
            <consortium name="EnsemblFungi"/>
        </authorList>
    </citation>
    <scope>IDENTIFICATION</scope>
    <source>
        <strain evidence="9">4287 / CBS 123668 / FGSC 9935 / NRRL 34936</strain>
    </source>
</reference>
<accession>A0A0D2YKE7</accession>
<evidence type="ECO:0000256" key="1">
    <source>
        <dbReference type="ARBA" id="ARBA00004141"/>
    </source>
</evidence>
<feature type="compositionally biased region" description="Basic and acidic residues" evidence="6">
    <location>
        <begin position="235"/>
        <end position="246"/>
    </location>
</feature>
<reference evidence="10" key="1">
    <citation type="journal article" date="2012" name="Mol. Plant Microbe Interact.">
        <title>A highly conserved effector in Fusarium oxysporum is required for full virulence on Arabidopsis.</title>
        <authorList>
            <person name="Thatcher L.F."/>
            <person name="Gardiner D.M."/>
            <person name="Kazan K."/>
            <person name="Manners J."/>
        </authorList>
    </citation>
    <scope>NUCLEOTIDE SEQUENCE [LARGE SCALE GENOMIC DNA]</scope>
    <source>
        <strain evidence="10">Fo5176</strain>
    </source>
</reference>
<feature type="transmembrane region" description="Helical" evidence="7">
    <location>
        <begin position="95"/>
        <end position="117"/>
    </location>
</feature>
<dbReference type="AlphaFoldDB" id="A0A0D2YKE7"/>
<feature type="domain" description="Rhodopsin" evidence="8">
    <location>
        <begin position="137"/>
        <end position="194"/>
    </location>
</feature>
<feature type="compositionally biased region" description="Polar residues" evidence="6">
    <location>
        <begin position="290"/>
        <end position="304"/>
    </location>
</feature>
<feature type="transmembrane region" description="Helical" evidence="7">
    <location>
        <begin position="169"/>
        <end position="188"/>
    </location>
</feature>
<evidence type="ECO:0000256" key="6">
    <source>
        <dbReference type="SAM" id="MobiDB-lite"/>
    </source>
</evidence>
<evidence type="ECO:0000256" key="3">
    <source>
        <dbReference type="ARBA" id="ARBA00022989"/>
    </source>
</evidence>
<evidence type="ECO:0000313" key="10">
    <source>
        <dbReference type="Proteomes" id="UP000002489"/>
    </source>
</evidence>
<dbReference type="PANTHER" id="PTHR33048:SF47">
    <property type="entry name" value="INTEGRAL MEMBRANE PROTEIN-RELATED"/>
    <property type="match status" value="1"/>
</dbReference>
<evidence type="ECO:0000256" key="4">
    <source>
        <dbReference type="ARBA" id="ARBA00023136"/>
    </source>
</evidence>
<dbReference type="GO" id="GO:0016020">
    <property type="term" value="C:membrane"/>
    <property type="evidence" value="ECO:0007669"/>
    <property type="project" value="UniProtKB-SubCell"/>
</dbReference>
<comment type="similarity">
    <text evidence="5">Belongs to the SAT4 family.</text>
</comment>
<comment type="subcellular location">
    <subcellularLocation>
        <location evidence="1">Membrane</location>
        <topology evidence="1">Multi-pass membrane protein</topology>
    </subcellularLocation>
</comment>
<dbReference type="InterPro" id="IPR049326">
    <property type="entry name" value="Rhodopsin_dom_fungi"/>
</dbReference>
<name>A0A0D2YKE7_FUSOF</name>
<feature type="domain" description="Rhodopsin" evidence="8">
    <location>
        <begin position="91"/>
        <end position="136"/>
    </location>
</feature>
<evidence type="ECO:0000313" key="9">
    <source>
        <dbReference type="EnsemblFungi" id="FOXG_17122P0"/>
    </source>
</evidence>
<feature type="region of interest" description="Disordered" evidence="6">
    <location>
        <begin position="228"/>
        <end position="312"/>
    </location>
</feature>
<dbReference type="Proteomes" id="UP000002489">
    <property type="component" value="Unassembled WGS sequence"/>
</dbReference>
<evidence type="ECO:0000256" key="7">
    <source>
        <dbReference type="SAM" id="Phobius"/>
    </source>
</evidence>
<evidence type="ECO:0000259" key="8">
    <source>
        <dbReference type="Pfam" id="PF20684"/>
    </source>
</evidence>
<keyword evidence="4 7" id="KW-0472">Membrane</keyword>
<feature type="transmembrane region" description="Helical" evidence="7">
    <location>
        <begin position="20"/>
        <end position="39"/>
    </location>
</feature>
<dbReference type="InterPro" id="IPR052337">
    <property type="entry name" value="SAT4-like"/>
</dbReference>
<proteinExistence type="inferred from homology"/>
<dbReference type="EnsemblFungi" id="FOXG_17122T0">
    <property type="protein sequence ID" value="FOXG_17122P0"/>
    <property type="gene ID" value="FOXG_17122"/>
</dbReference>
<evidence type="ECO:0000256" key="2">
    <source>
        <dbReference type="ARBA" id="ARBA00022692"/>
    </source>
</evidence>
<protein>
    <recommendedName>
        <fullName evidence="8">Rhodopsin domain-containing protein</fullName>
    </recommendedName>
</protein>
<feature type="transmembrane region" description="Helical" evidence="7">
    <location>
        <begin position="51"/>
        <end position="70"/>
    </location>
</feature>
<evidence type="ECO:0000256" key="5">
    <source>
        <dbReference type="ARBA" id="ARBA00038359"/>
    </source>
</evidence>
<dbReference type="PANTHER" id="PTHR33048">
    <property type="entry name" value="PTH11-LIKE INTEGRAL MEMBRANE PROTEIN (AFU_ORTHOLOGUE AFUA_5G11245)"/>
    <property type="match status" value="1"/>
</dbReference>
<keyword evidence="3 7" id="KW-1133">Transmembrane helix</keyword>
<keyword evidence="2 7" id="KW-0812">Transmembrane</keyword>
<sequence>MDYRSLDSAVSASRSLEIHAILVAFSIVSATAVALRTYIRSRVLHSFGWDDGFMVTAQVFTLGAAVAIGLENKYGLGYHTWEQPTNAYVAYMKRITLYGIIFMVVWTVVIAFLNILICVPVAKFWDSNLPGRCLDALTICTCVISIYRIRTLKTATSTKDPNWDNVDAAIWSFLEVTIAIITACLPTLRPFFSRLIPRIFASSFDRSNRPSNNYGQYGQYVQTPSSQCLRNMSRTRTEERSRRSMDDTSTLRGSDSVPLPPTNNTLHARPYPGVTVSIMAGKKRDHSNEEAQSQSPTGATSPSQGGIKATTLVTQKVLMERVSEEEWDNSRPSCSDATL</sequence>
<organism evidence="9 10">
    <name type="scientific">Fusarium oxysporum (strain Fo5176)</name>
    <name type="common">Fusarium vascular wilt</name>
    <dbReference type="NCBI Taxonomy" id="660025"/>
    <lineage>
        <taxon>Eukaryota</taxon>
        <taxon>Fungi</taxon>
        <taxon>Dikarya</taxon>
        <taxon>Ascomycota</taxon>
        <taxon>Pezizomycotina</taxon>
        <taxon>Sordariomycetes</taxon>
        <taxon>Hypocreomycetidae</taxon>
        <taxon>Hypocreales</taxon>
        <taxon>Nectriaceae</taxon>
        <taxon>Fusarium</taxon>
        <taxon>Fusarium oxysporum species complex</taxon>
    </lineage>
</organism>